<evidence type="ECO:0000313" key="3">
    <source>
        <dbReference type="Proteomes" id="UP000516957"/>
    </source>
</evidence>
<dbReference type="AlphaFoldDB" id="A0A7Y9EZ86"/>
<dbReference type="Pfam" id="PF13474">
    <property type="entry name" value="SnoaL_3"/>
    <property type="match status" value="1"/>
</dbReference>
<accession>A0A7Y9EZ86</accession>
<organism evidence="2 3">
    <name type="scientific">Nocardioides marinisabuli</name>
    <dbReference type="NCBI Taxonomy" id="419476"/>
    <lineage>
        <taxon>Bacteria</taxon>
        <taxon>Bacillati</taxon>
        <taxon>Actinomycetota</taxon>
        <taxon>Actinomycetes</taxon>
        <taxon>Propionibacteriales</taxon>
        <taxon>Nocardioidaceae</taxon>
        <taxon>Nocardioides</taxon>
    </lineage>
</organism>
<gene>
    <name evidence="2" type="ORF">BKA08_000694</name>
</gene>
<dbReference type="Proteomes" id="UP000516957">
    <property type="component" value="Unassembled WGS sequence"/>
</dbReference>
<dbReference type="EMBL" id="JACCBE010000001">
    <property type="protein sequence ID" value="NYD56456.1"/>
    <property type="molecule type" value="Genomic_DNA"/>
</dbReference>
<dbReference type="RefSeq" id="WP_179614356.1">
    <property type="nucleotide sequence ID" value="NZ_CP059163.1"/>
</dbReference>
<dbReference type="Gene3D" id="3.10.450.50">
    <property type="match status" value="1"/>
</dbReference>
<dbReference type="InterPro" id="IPR037401">
    <property type="entry name" value="SnoaL-like"/>
</dbReference>
<dbReference type="InterPro" id="IPR032710">
    <property type="entry name" value="NTF2-like_dom_sf"/>
</dbReference>
<proteinExistence type="predicted"/>
<reference evidence="2 3" key="1">
    <citation type="submission" date="2020-07" db="EMBL/GenBank/DDBJ databases">
        <title>Sequencing the genomes of 1000 actinobacteria strains.</title>
        <authorList>
            <person name="Klenk H.-P."/>
        </authorList>
    </citation>
    <scope>NUCLEOTIDE SEQUENCE [LARGE SCALE GENOMIC DNA]</scope>
    <source>
        <strain evidence="2 3">DSM 18965</strain>
    </source>
</reference>
<dbReference type="SUPFAM" id="SSF54427">
    <property type="entry name" value="NTF2-like"/>
    <property type="match status" value="1"/>
</dbReference>
<comment type="caution">
    <text evidence="2">The sequence shown here is derived from an EMBL/GenBank/DDBJ whole genome shotgun (WGS) entry which is preliminary data.</text>
</comment>
<feature type="domain" description="SnoaL-like" evidence="1">
    <location>
        <begin position="19"/>
        <end position="135"/>
    </location>
</feature>
<name>A0A7Y9EZ86_9ACTN</name>
<evidence type="ECO:0000313" key="2">
    <source>
        <dbReference type="EMBL" id="NYD56456.1"/>
    </source>
</evidence>
<evidence type="ECO:0000259" key="1">
    <source>
        <dbReference type="Pfam" id="PF13474"/>
    </source>
</evidence>
<sequence>MSATEPPPPQGADDLVTGALARLSVAFGARDVEAAVACFSPEGAVYGDDLGEHAHGSEELRAFLAELFEETFTLSWEAGETWSRRRGDVVWFVCDTEAVLDYPDGLVERVRFQLSGILSAADGRWRFELFHGTQPVSPQRELLVRAG</sequence>
<protein>
    <recommendedName>
        <fullName evidence="1">SnoaL-like domain-containing protein</fullName>
    </recommendedName>
</protein>
<keyword evidence="3" id="KW-1185">Reference proteome</keyword>